<gene>
    <name evidence="12" type="ORF">EXN66_Car011456</name>
</gene>
<evidence type="ECO:0000256" key="6">
    <source>
        <dbReference type="ARBA" id="ARBA00023004"/>
    </source>
</evidence>
<keyword evidence="7" id="KW-1015">Disulfide bond</keyword>
<evidence type="ECO:0000313" key="13">
    <source>
        <dbReference type="Proteomes" id="UP000503349"/>
    </source>
</evidence>
<dbReference type="EMBL" id="CM015722">
    <property type="protein sequence ID" value="KAF3695780.1"/>
    <property type="molecule type" value="Genomic_DNA"/>
</dbReference>
<dbReference type="SUPFAM" id="SSF48113">
    <property type="entry name" value="Heme-dependent peroxidases"/>
    <property type="match status" value="1"/>
</dbReference>
<evidence type="ECO:0000256" key="3">
    <source>
        <dbReference type="ARBA" id="ARBA00022723"/>
    </source>
</evidence>
<dbReference type="GO" id="GO:0020037">
    <property type="term" value="F:heme binding"/>
    <property type="evidence" value="ECO:0007669"/>
    <property type="project" value="InterPro"/>
</dbReference>
<evidence type="ECO:0000256" key="7">
    <source>
        <dbReference type="ARBA" id="ARBA00023157"/>
    </source>
</evidence>
<reference evidence="12 13" key="1">
    <citation type="submission" date="2019-02" db="EMBL/GenBank/DDBJ databases">
        <title>Opniocepnalus argus genome.</title>
        <authorList>
            <person name="Zhou C."/>
            <person name="Xiao S."/>
        </authorList>
    </citation>
    <scope>NUCLEOTIDE SEQUENCE [LARGE SCALE GENOMIC DNA]</scope>
    <source>
        <strain evidence="12">OARG1902GOOAL</strain>
        <tissue evidence="12">Muscle</tissue>
    </source>
</reference>
<dbReference type="Gene3D" id="1.10.640.10">
    <property type="entry name" value="Haem peroxidase domain superfamily, animal type"/>
    <property type="match status" value="1"/>
</dbReference>
<dbReference type="GO" id="GO:0046872">
    <property type="term" value="F:metal ion binding"/>
    <property type="evidence" value="ECO:0007669"/>
    <property type="project" value="UniProtKB-KW"/>
</dbReference>
<keyword evidence="2 9" id="KW-0349">Heme</keyword>
<feature type="compositionally biased region" description="Pro residues" evidence="10">
    <location>
        <begin position="727"/>
        <end position="739"/>
    </location>
</feature>
<dbReference type="PANTHER" id="PTHR11475:SF63">
    <property type="entry name" value="EOSINOPHIL PEROXIDASE"/>
    <property type="match status" value="1"/>
</dbReference>
<evidence type="ECO:0000313" key="12">
    <source>
        <dbReference type="EMBL" id="KAF3695780.1"/>
    </source>
</evidence>
<sequence length="807" mass="89624">MNLFVCLLAAGICLCFLSLVNAESRLSRSAIERAVLAAKAEVDSAYEFSRRESIDRVRRNAGSPSDVLRLLKQPAGLTRSAVRAADYMDNAVKLIKRSLETRSKRFINGTTTLSIEALQSIANLTGCSIQQRPPTCTSTSNSDKFRTASSVCNNIQNTLWGSSNTPFARWLPAEYQDGISLPKGWDPLMPINNRILPLVREVSNRILRFTNPAVDSDTLYTHLVTLFGQWTDHDLTFTPSSPLITSYGSSVACDQSCDRREPCFPIKIPSVDPRFGVNSQQCIPLIRSAATCGQSVPNVTPRQQINALTAFIDVGQVYGSDDVKAGFLRNLTTDEGLLRVNTQFSDNGRELMPFANSSVNICANRARITGGNPQEVPCFAAGDGRSNENIGLTSVHTLLMREHNRLARALAKLNPTWNGERIYQEARKIMGGYFQVLTFRDYLPHIVGPDFVAKHLSNYPGYDRNVDPSIANVFATAAYRFAHLAVQPVMFRLDEQYQEHRLFPSPPLHTTFFASWRVVFEGGLDPLLRGLVGRPTKLNTQSKMMTDELRDKLFQFSAKLALDLASLNMQRGRDHGIPGYNKWRKFCGLSQPQSLSDLAIVMNSTILARNLMDLYGTPDNIDVWLGGVAEPFVPGGRVGPLLGCLISKQFERIRQGDRFWWENDGVFTEAQRSSLRQTSFARIICDNTGITEVPQNPFLYRPRGSGYTRCENIPAFDLTPWNDNSGPPGPPGPQGPSGPPELISATVRQRSKRQSERSPVLLLAEIDGPTRRRLLRLTLMRCLLSGITAFKGADGRAVTAHLCYILT</sequence>
<name>A0A6G1PZL9_CHAAH</name>
<evidence type="ECO:0000256" key="4">
    <source>
        <dbReference type="ARBA" id="ARBA00022729"/>
    </source>
</evidence>
<protein>
    <submittedName>
        <fullName evidence="12">Eosinophil peroxidase</fullName>
    </submittedName>
</protein>
<dbReference type="GO" id="GO:0004601">
    <property type="term" value="F:peroxidase activity"/>
    <property type="evidence" value="ECO:0007669"/>
    <property type="project" value="UniProtKB-KW"/>
</dbReference>
<feature type="binding site" description="axial binding residue" evidence="9">
    <location>
        <position position="483"/>
    </location>
    <ligand>
        <name>heme b</name>
        <dbReference type="ChEBI" id="CHEBI:60344"/>
    </ligand>
    <ligandPart>
        <name>Fe</name>
        <dbReference type="ChEBI" id="CHEBI:18248"/>
    </ligandPart>
</feature>
<proteinExistence type="inferred from homology"/>
<dbReference type="Proteomes" id="UP000503349">
    <property type="component" value="Chromosome 11"/>
</dbReference>
<evidence type="ECO:0000256" key="10">
    <source>
        <dbReference type="SAM" id="MobiDB-lite"/>
    </source>
</evidence>
<keyword evidence="5" id="KW-0560">Oxidoreductase</keyword>
<dbReference type="PANTHER" id="PTHR11475">
    <property type="entry name" value="OXIDASE/PEROXIDASE"/>
    <property type="match status" value="1"/>
</dbReference>
<evidence type="ECO:0000256" key="5">
    <source>
        <dbReference type="ARBA" id="ARBA00023002"/>
    </source>
</evidence>
<keyword evidence="12" id="KW-0575">Peroxidase</keyword>
<dbReference type="GO" id="GO:0006979">
    <property type="term" value="P:response to oxidative stress"/>
    <property type="evidence" value="ECO:0007669"/>
    <property type="project" value="InterPro"/>
</dbReference>
<evidence type="ECO:0000256" key="11">
    <source>
        <dbReference type="SAM" id="SignalP"/>
    </source>
</evidence>
<dbReference type="PROSITE" id="PS50292">
    <property type="entry name" value="PEROXIDASE_3"/>
    <property type="match status" value="1"/>
</dbReference>
<evidence type="ECO:0000256" key="2">
    <source>
        <dbReference type="ARBA" id="ARBA00022617"/>
    </source>
</evidence>
<accession>A0A6G1PZL9</accession>
<feature type="signal peptide" evidence="11">
    <location>
        <begin position="1"/>
        <end position="22"/>
    </location>
</feature>
<keyword evidence="4 11" id="KW-0732">Signal</keyword>
<dbReference type="Pfam" id="PF03098">
    <property type="entry name" value="An_peroxidase"/>
    <property type="match status" value="1"/>
</dbReference>
<keyword evidence="13" id="KW-1185">Reference proteome</keyword>
<dbReference type="InterPro" id="IPR010255">
    <property type="entry name" value="Haem_peroxidase_sf"/>
</dbReference>
<feature type="region of interest" description="Disordered" evidence="10">
    <location>
        <begin position="718"/>
        <end position="742"/>
    </location>
</feature>
<keyword evidence="3 9" id="KW-0479">Metal-binding</keyword>
<organism evidence="12 13">
    <name type="scientific">Channa argus</name>
    <name type="common">Northern snakehead</name>
    <name type="synonym">Ophicephalus argus</name>
    <dbReference type="NCBI Taxonomy" id="215402"/>
    <lineage>
        <taxon>Eukaryota</taxon>
        <taxon>Metazoa</taxon>
        <taxon>Chordata</taxon>
        <taxon>Craniata</taxon>
        <taxon>Vertebrata</taxon>
        <taxon>Euteleostomi</taxon>
        <taxon>Actinopterygii</taxon>
        <taxon>Neopterygii</taxon>
        <taxon>Teleostei</taxon>
        <taxon>Neoteleostei</taxon>
        <taxon>Acanthomorphata</taxon>
        <taxon>Anabantaria</taxon>
        <taxon>Anabantiformes</taxon>
        <taxon>Channoidei</taxon>
        <taxon>Channidae</taxon>
        <taxon>Channa</taxon>
    </lineage>
</organism>
<dbReference type="InterPro" id="IPR037120">
    <property type="entry name" value="Haem_peroxidase_sf_animal"/>
</dbReference>
<dbReference type="GO" id="GO:0005615">
    <property type="term" value="C:extracellular space"/>
    <property type="evidence" value="ECO:0007669"/>
    <property type="project" value="TreeGrafter"/>
</dbReference>
<dbReference type="InterPro" id="IPR019791">
    <property type="entry name" value="Haem_peroxidase_animal"/>
</dbReference>
<dbReference type="FunFam" id="1.10.640.10:FF:000001">
    <property type="entry name" value="Peroxidasin homolog"/>
    <property type="match status" value="1"/>
</dbReference>
<comment type="cofactor">
    <cofactor evidence="1">
        <name>heme b</name>
        <dbReference type="ChEBI" id="CHEBI:60344"/>
    </cofactor>
</comment>
<evidence type="ECO:0000256" key="1">
    <source>
        <dbReference type="ARBA" id="ARBA00001970"/>
    </source>
</evidence>
<keyword evidence="6 9" id="KW-0408">Iron</keyword>
<dbReference type="PRINTS" id="PR00457">
    <property type="entry name" value="ANPEROXIDASE"/>
</dbReference>
<evidence type="ECO:0000256" key="9">
    <source>
        <dbReference type="PIRSR" id="PIRSR619791-2"/>
    </source>
</evidence>
<evidence type="ECO:0000256" key="8">
    <source>
        <dbReference type="ARBA" id="ARBA00061342"/>
    </source>
</evidence>
<reference evidence="13" key="2">
    <citation type="submission" date="2019-02" db="EMBL/GenBank/DDBJ databases">
        <title>Opniocepnalus argus Var Kimnra genome.</title>
        <authorList>
            <person name="Zhou C."/>
            <person name="Xiao S."/>
        </authorList>
    </citation>
    <scope>NUCLEOTIDE SEQUENCE [LARGE SCALE GENOMIC DNA]</scope>
</reference>
<feature type="chain" id="PRO_5026001323" evidence="11">
    <location>
        <begin position="23"/>
        <end position="807"/>
    </location>
</feature>
<dbReference type="AlphaFoldDB" id="A0A6G1PZL9"/>
<comment type="similarity">
    <text evidence="8">Belongs to the peroxidase family. XPO subfamily.</text>
</comment>